<protein>
    <submittedName>
        <fullName evidence="2">Uncharacterized protein</fullName>
    </submittedName>
</protein>
<keyword evidence="1" id="KW-0812">Transmembrane</keyword>
<feature type="transmembrane region" description="Helical" evidence="1">
    <location>
        <begin position="21"/>
        <end position="38"/>
    </location>
</feature>
<name>A0A6J4K2N4_9BACT</name>
<feature type="non-terminal residue" evidence="2">
    <location>
        <position position="74"/>
    </location>
</feature>
<accession>A0A6J4K2N4</accession>
<keyword evidence="1" id="KW-0472">Membrane</keyword>
<keyword evidence="1" id="KW-1133">Transmembrane helix</keyword>
<gene>
    <name evidence="2" type="ORF">AVDCRST_MAG89-6</name>
</gene>
<dbReference type="EMBL" id="CADCTV010000001">
    <property type="protein sequence ID" value="CAA9293871.1"/>
    <property type="molecule type" value="Genomic_DNA"/>
</dbReference>
<proteinExistence type="predicted"/>
<organism evidence="2">
    <name type="scientific">uncultured Gemmatimonadota bacterium</name>
    <dbReference type="NCBI Taxonomy" id="203437"/>
    <lineage>
        <taxon>Bacteria</taxon>
        <taxon>Pseudomonadati</taxon>
        <taxon>Gemmatimonadota</taxon>
        <taxon>environmental samples</taxon>
    </lineage>
</organism>
<evidence type="ECO:0000256" key="1">
    <source>
        <dbReference type="SAM" id="Phobius"/>
    </source>
</evidence>
<sequence>ARTQHRLGHPRPRHPDRRRRLLGRFAHLAACAVGRVGAEGGLHRFRQGIHLHREAGHHERDPHRVRWLRRLGEL</sequence>
<reference evidence="2" key="1">
    <citation type="submission" date="2020-02" db="EMBL/GenBank/DDBJ databases">
        <authorList>
            <person name="Meier V. D."/>
        </authorList>
    </citation>
    <scope>NUCLEOTIDE SEQUENCE</scope>
    <source>
        <strain evidence="2">AVDCRST_MAG89</strain>
    </source>
</reference>
<dbReference type="AlphaFoldDB" id="A0A6J4K2N4"/>
<feature type="non-terminal residue" evidence="2">
    <location>
        <position position="1"/>
    </location>
</feature>
<evidence type="ECO:0000313" key="2">
    <source>
        <dbReference type="EMBL" id="CAA9293871.1"/>
    </source>
</evidence>